<organism evidence="2 3">
    <name type="scientific">Actinocrinis puniceicyclus</name>
    <dbReference type="NCBI Taxonomy" id="977794"/>
    <lineage>
        <taxon>Bacteria</taxon>
        <taxon>Bacillati</taxon>
        <taxon>Actinomycetota</taxon>
        <taxon>Actinomycetes</taxon>
        <taxon>Catenulisporales</taxon>
        <taxon>Actinospicaceae</taxon>
        <taxon>Actinocrinis</taxon>
    </lineage>
</organism>
<feature type="compositionally biased region" description="Polar residues" evidence="1">
    <location>
        <begin position="88"/>
        <end position="97"/>
    </location>
</feature>
<evidence type="ECO:0000313" key="3">
    <source>
        <dbReference type="Proteomes" id="UP000677913"/>
    </source>
</evidence>
<evidence type="ECO:0000256" key="1">
    <source>
        <dbReference type="SAM" id="MobiDB-lite"/>
    </source>
</evidence>
<accession>A0A8J7WRD6</accession>
<feature type="region of interest" description="Disordered" evidence="1">
    <location>
        <begin position="73"/>
        <end position="136"/>
    </location>
</feature>
<feature type="compositionally biased region" description="Basic residues" evidence="1">
    <location>
        <begin position="121"/>
        <end position="136"/>
    </location>
</feature>
<dbReference type="AlphaFoldDB" id="A0A8J7WRD6"/>
<keyword evidence="3" id="KW-1185">Reference proteome</keyword>
<dbReference type="EMBL" id="JAGSXH010000061">
    <property type="protein sequence ID" value="MBS2964814.1"/>
    <property type="molecule type" value="Genomic_DNA"/>
</dbReference>
<sequence>MEASGLSEIFHLPEFWKKIMKESNGYLLAHYAITSLICRAATETDPDRIKFTATLRLARRRIGDPAAFSPLTAKRSCTLRPSRRSPHGATSTRSAGTVPTPRRQTRTPQLLPRQACTRYRNPARRTRHHRSMPSLL</sequence>
<dbReference type="Proteomes" id="UP000677913">
    <property type="component" value="Unassembled WGS sequence"/>
</dbReference>
<name>A0A8J7WRD6_9ACTN</name>
<evidence type="ECO:0000313" key="2">
    <source>
        <dbReference type="EMBL" id="MBS2964814.1"/>
    </source>
</evidence>
<protein>
    <submittedName>
        <fullName evidence="2">Uncharacterized protein</fullName>
    </submittedName>
</protein>
<gene>
    <name evidence="2" type="ORF">KGA66_17280</name>
</gene>
<feature type="compositionally biased region" description="Low complexity" evidence="1">
    <location>
        <begin position="99"/>
        <end position="114"/>
    </location>
</feature>
<dbReference type="RefSeq" id="WP_211469174.1">
    <property type="nucleotide sequence ID" value="NZ_JAGSXH010000061.1"/>
</dbReference>
<comment type="caution">
    <text evidence="2">The sequence shown here is derived from an EMBL/GenBank/DDBJ whole genome shotgun (WGS) entry which is preliminary data.</text>
</comment>
<reference evidence="2" key="1">
    <citation type="submission" date="2021-04" db="EMBL/GenBank/DDBJ databases">
        <title>Genome based classification of Actinospica acidithermotolerans sp. nov., an actinobacterium isolated from an Indonesian hot spring.</title>
        <authorList>
            <person name="Kusuma A.B."/>
            <person name="Putra K.E."/>
            <person name="Nafisah S."/>
            <person name="Loh J."/>
            <person name="Nouioui I."/>
            <person name="Goodfellow M."/>
        </authorList>
    </citation>
    <scope>NUCLEOTIDE SEQUENCE</scope>
    <source>
        <strain evidence="2">DSM 45618</strain>
    </source>
</reference>
<proteinExistence type="predicted"/>